<dbReference type="GO" id="GO:0032543">
    <property type="term" value="P:mitochondrial translation"/>
    <property type="evidence" value="ECO:0007669"/>
    <property type="project" value="TreeGrafter"/>
</dbReference>
<feature type="non-terminal residue" evidence="5">
    <location>
        <position position="1"/>
    </location>
</feature>
<keyword evidence="6" id="KW-1185">Reference proteome</keyword>
<evidence type="ECO:0000313" key="6">
    <source>
        <dbReference type="Proteomes" id="UP000799539"/>
    </source>
</evidence>
<accession>A0A6A6EYT9</accession>
<evidence type="ECO:0000256" key="4">
    <source>
        <dbReference type="ARBA" id="ARBA00035264"/>
    </source>
</evidence>
<dbReference type="FunFam" id="4.10.640.10:FF:000013">
    <property type="entry name" value="37S ribosomal protein S18"/>
    <property type="match status" value="1"/>
</dbReference>
<evidence type="ECO:0000256" key="2">
    <source>
        <dbReference type="ARBA" id="ARBA00022980"/>
    </source>
</evidence>
<dbReference type="PANTHER" id="PTHR13479:SF40">
    <property type="entry name" value="SMALL RIBOSOMAL SUBUNIT PROTEIN BS18M"/>
    <property type="match status" value="1"/>
</dbReference>
<dbReference type="SUPFAM" id="SSF46911">
    <property type="entry name" value="Ribosomal protein S18"/>
    <property type="match status" value="1"/>
</dbReference>
<evidence type="ECO:0000256" key="3">
    <source>
        <dbReference type="ARBA" id="ARBA00023274"/>
    </source>
</evidence>
<keyword evidence="3" id="KW-0687">Ribonucleoprotein</keyword>
<reference evidence="5" key="1">
    <citation type="journal article" date="2020" name="Stud. Mycol.">
        <title>101 Dothideomycetes genomes: a test case for predicting lifestyles and emergence of pathogens.</title>
        <authorList>
            <person name="Haridas S."/>
            <person name="Albert R."/>
            <person name="Binder M."/>
            <person name="Bloem J."/>
            <person name="Labutti K."/>
            <person name="Salamov A."/>
            <person name="Andreopoulos B."/>
            <person name="Baker S."/>
            <person name="Barry K."/>
            <person name="Bills G."/>
            <person name="Bluhm B."/>
            <person name="Cannon C."/>
            <person name="Castanera R."/>
            <person name="Culley D."/>
            <person name="Daum C."/>
            <person name="Ezra D."/>
            <person name="Gonzalez J."/>
            <person name="Henrissat B."/>
            <person name="Kuo A."/>
            <person name="Liang C."/>
            <person name="Lipzen A."/>
            <person name="Lutzoni F."/>
            <person name="Magnuson J."/>
            <person name="Mondo S."/>
            <person name="Nolan M."/>
            <person name="Ohm R."/>
            <person name="Pangilinan J."/>
            <person name="Park H.-J."/>
            <person name="Ramirez L."/>
            <person name="Alfaro M."/>
            <person name="Sun H."/>
            <person name="Tritt A."/>
            <person name="Yoshinaga Y."/>
            <person name="Zwiers L.-H."/>
            <person name="Turgeon B."/>
            <person name="Goodwin S."/>
            <person name="Spatafora J."/>
            <person name="Crous P."/>
            <person name="Grigoriev I."/>
        </authorList>
    </citation>
    <scope>NUCLEOTIDE SEQUENCE</scope>
    <source>
        <strain evidence="5">SCOH1-5</strain>
    </source>
</reference>
<feature type="non-terminal residue" evidence="5">
    <location>
        <position position="110"/>
    </location>
</feature>
<dbReference type="EMBL" id="ML992727">
    <property type="protein sequence ID" value="KAF2206274.1"/>
    <property type="molecule type" value="Genomic_DNA"/>
</dbReference>
<evidence type="ECO:0000256" key="1">
    <source>
        <dbReference type="ARBA" id="ARBA00005589"/>
    </source>
</evidence>
<dbReference type="Pfam" id="PF01084">
    <property type="entry name" value="Ribosomal_S18"/>
    <property type="match status" value="1"/>
</dbReference>
<dbReference type="GO" id="GO:0003735">
    <property type="term" value="F:structural constituent of ribosome"/>
    <property type="evidence" value="ECO:0007669"/>
    <property type="project" value="InterPro"/>
</dbReference>
<gene>
    <name evidence="5" type="ORF">CERZMDRAFT_15286</name>
</gene>
<protein>
    <recommendedName>
        <fullName evidence="4">Small ribosomal subunit protein bS18m</fullName>
    </recommendedName>
</protein>
<dbReference type="InterPro" id="IPR001648">
    <property type="entry name" value="Ribosomal_bS18"/>
</dbReference>
<organism evidence="5 6">
    <name type="scientific">Cercospora zeae-maydis SCOH1-5</name>
    <dbReference type="NCBI Taxonomy" id="717836"/>
    <lineage>
        <taxon>Eukaryota</taxon>
        <taxon>Fungi</taxon>
        <taxon>Dikarya</taxon>
        <taxon>Ascomycota</taxon>
        <taxon>Pezizomycotina</taxon>
        <taxon>Dothideomycetes</taxon>
        <taxon>Dothideomycetidae</taxon>
        <taxon>Mycosphaerellales</taxon>
        <taxon>Mycosphaerellaceae</taxon>
        <taxon>Cercospora</taxon>
    </lineage>
</organism>
<dbReference type="InterPro" id="IPR036870">
    <property type="entry name" value="Ribosomal_bS18_sf"/>
</dbReference>
<dbReference type="AlphaFoldDB" id="A0A6A6EYT9"/>
<keyword evidence="2" id="KW-0689">Ribosomal protein</keyword>
<sequence>QRQAIHRKWKIGDVYAPHDLTGVEMEKWRKQRRKPKPKYDVIDQLNLKPIDLYKNFSIMGEYITEMGRIKHSRETNLRPVNQRRMAKAIRRAMGVGVLMPSTHKHPEILK</sequence>
<dbReference type="PANTHER" id="PTHR13479">
    <property type="entry name" value="30S RIBOSOMAL PROTEIN S18"/>
    <property type="match status" value="1"/>
</dbReference>
<evidence type="ECO:0000313" key="5">
    <source>
        <dbReference type="EMBL" id="KAF2206274.1"/>
    </source>
</evidence>
<comment type="similarity">
    <text evidence="1">Belongs to the bacterial ribosomal protein bS18 family.</text>
</comment>
<name>A0A6A6EYT9_9PEZI</name>
<dbReference type="GO" id="GO:0070181">
    <property type="term" value="F:small ribosomal subunit rRNA binding"/>
    <property type="evidence" value="ECO:0007669"/>
    <property type="project" value="TreeGrafter"/>
</dbReference>
<dbReference type="OrthoDB" id="21463at2759"/>
<dbReference type="GO" id="GO:0005763">
    <property type="term" value="C:mitochondrial small ribosomal subunit"/>
    <property type="evidence" value="ECO:0007669"/>
    <property type="project" value="TreeGrafter"/>
</dbReference>
<dbReference type="Gene3D" id="4.10.640.10">
    <property type="entry name" value="Ribosomal protein S18"/>
    <property type="match status" value="1"/>
</dbReference>
<proteinExistence type="inferred from homology"/>
<dbReference type="Proteomes" id="UP000799539">
    <property type="component" value="Unassembled WGS sequence"/>
</dbReference>